<dbReference type="SUPFAM" id="SSF56399">
    <property type="entry name" value="ADP-ribosylation"/>
    <property type="match status" value="3"/>
</dbReference>
<evidence type="ECO:0000256" key="1">
    <source>
        <dbReference type="ARBA" id="ARBA00004613"/>
    </source>
</evidence>
<dbReference type="PANTHER" id="PTHR10339:SF25">
    <property type="entry name" value="SECRETED EXOENZYME S"/>
    <property type="match status" value="1"/>
</dbReference>
<keyword evidence="7" id="KW-0548">Nucleotidyltransferase</keyword>
<gene>
    <name evidence="12" type="ORF">KC01_LOCUS20064</name>
</gene>
<keyword evidence="4" id="KW-0800">Toxin</keyword>
<evidence type="ECO:0000256" key="6">
    <source>
        <dbReference type="ARBA" id="ARBA00022679"/>
    </source>
</evidence>
<dbReference type="InterPro" id="IPR000768">
    <property type="entry name" value="ART"/>
</dbReference>
<evidence type="ECO:0000256" key="5">
    <source>
        <dbReference type="ARBA" id="ARBA00022676"/>
    </source>
</evidence>
<dbReference type="GO" id="GO:0106274">
    <property type="term" value="F:NAD+-protein-arginine ADP-ribosyltransferase activity"/>
    <property type="evidence" value="ECO:0007669"/>
    <property type="project" value="UniProtKB-EC"/>
</dbReference>
<keyword evidence="5 11" id="KW-0328">Glycosyltransferase</keyword>
<evidence type="ECO:0000313" key="13">
    <source>
        <dbReference type="Proteomes" id="UP001497482"/>
    </source>
</evidence>
<keyword evidence="6 11" id="KW-0808">Transferase</keyword>
<dbReference type="Gene3D" id="3.90.176.10">
    <property type="entry name" value="Toxin ADP-ribosyltransferase, Chain A, domain 1"/>
    <property type="match status" value="4"/>
</dbReference>
<sequence>MMENSVDDMFDGCSEKMAKIVKSEYFPREMKSNPLFRKAWKKAKSCATQNNQSVHNLSKDQIQALCVYTADEPNVYTPLNEALRTSGPQYTTQAFQYHALYYWLVSALETLRIDKVCRDTFRRSTNMKFKMLLVMLCLVQPSLFMEFQAQPIPLSMMENSVDDMFDGCSEKMAKIVKSEYFPREMKSNPLFRKAWKKAETCATQNNQSVHNLSKDQIQALCVYTVNEPNVYAPLNNALRTSGPQYTTQAFQYHALYYWLVSALETLRIDKVCRDTFRRSIDMKFKMLLVMLCLVLPSFNTVSGQIRLSLMEQSIDDMYGNCESRMKEKVEKVYFPRENKKQPFKDGWNLAKSPAKRNTDPNLITFGRESCFYIETCYGANIENYSRLGESEVLIPPYEKFKVIDIAEKSYKEFKDCKTIFVLKNADKLSKLNCKAD</sequence>
<proteinExistence type="inferred from homology"/>
<accession>A0AAV2KKJ9</accession>
<evidence type="ECO:0000256" key="4">
    <source>
        <dbReference type="ARBA" id="ARBA00022656"/>
    </source>
</evidence>
<dbReference type="AlphaFoldDB" id="A0AAV2KKJ9"/>
<dbReference type="EC" id="2.4.2.31" evidence="11"/>
<evidence type="ECO:0000256" key="8">
    <source>
        <dbReference type="ARBA" id="ARBA00022857"/>
    </source>
</evidence>
<evidence type="ECO:0000256" key="9">
    <source>
        <dbReference type="ARBA" id="ARBA00023026"/>
    </source>
</evidence>
<dbReference type="PRINTS" id="PR00970">
    <property type="entry name" value="RIBTRNSFRASE"/>
</dbReference>
<evidence type="ECO:0000256" key="11">
    <source>
        <dbReference type="RuleBase" id="RU361228"/>
    </source>
</evidence>
<organism evidence="12 13">
    <name type="scientific">Knipowitschia caucasica</name>
    <name type="common">Caucasian dwarf goby</name>
    <name type="synonym">Pomatoschistus caucasicus</name>
    <dbReference type="NCBI Taxonomy" id="637954"/>
    <lineage>
        <taxon>Eukaryota</taxon>
        <taxon>Metazoa</taxon>
        <taxon>Chordata</taxon>
        <taxon>Craniata</taxon>
        <taxon>Vertebrata</taxon>
        <taxon>Euteleostomi</taxon>
        <taxon>Actinopterygii</taxon>
        <taxon>Neopterygii</taxon>
        <taxon>Teleostei</taxon>
        <taxon>Neoteleostei</taxon>
        <taxon>Acanthomorphata</taxon>
        <taxon>Gobiaria</taxon>
        <taxon>Gobiiformes</taxon>
        <taxon>Gobioidei</taxon>
        <taxon>Gobiidae</taxon>
        <taxon>Gobiinae</taxon>
        <taxon>Knipowitschia</taxon>
    </lineage>
</organism>
<keyword evidence="9" id="KW-0843">Virulence</keyword>
<keyword evidence="11" id="KW-0520">NAD</keyword>
<evidence type="ECO:0000256" key="10">
    <source>
        <dbReference type="ARBA" id="ARBA00047597"/>
    </source>
</evidence>
<dbReference type="EMBL" id="OZ035841">
    <property type="protein sequence ID" value="CAL1590570.1"/>
    <property type="molecule type" value="Genomic_DNA"/>
</dbReference>
<name>A0AAV2KKJ9_KNICA</name>
<dbReference type="InterPro" id="IPR050999">
    <property type="entry name" value="ADP-ribosyltransferase_ARG"/>
</dbReference>
<comment type="subcellular location">
    <subcellularLocation>
        <location evidence="1">Secreted</location>
    </subcellularLocation>
</comment>
<keyword evidence="3" id="KW-0964">Secreted</keyword>
<evidence type="ECO:0000313" key="12">
    <source>
        <dbReference type="EMBL" id="CAL1590570.1"/>
    </source>
</evidence>
<dbReference type="Proteomes" id="UP001497482">
    <property type="component" value="Chromosome 19"/>
</dbReference>
<protein>
    <recommendedName>
        <fullName evidence="11">NAD(P)(+)--arginine ADP-ribosyltransferase</fullName>
        <ecNumber evidence="11">2.4.2.31</ecNumber>
    </recommendedName>
    <alternativeName>
        <fullName evidence="11">Mono(ADP-ribosyl)transferase</fullName>
    </alternativeName>
</protein>
<evidence type="ECO:0000256" key="3">
    <source>
        <dbReference type="ARBA" id="ARBA00022525"/>
    </source>
</evidence>
<dbReference type="PANTHER" id="PTHR10339">
    <property type="entry name" value="ADP-RIBOSYLTRANSFERASE"/>
    <property type="match status" value="1"/>
</dbReference>
<comment type="catalytic activity">
    <reaction evidence="10 11">
        <text>L-arginyl-[protein] + NAD(+) = N(omega)-(ADP-D-ribosyl)-L-arginyl-[protein] + nicotinamide + H(+)</text>
        <dbReference type="Rhea" id="RHEA:19149"/>
        <dbReference type="Rhea" id="RHEA-COMP:10532"/>
        <dbReference type="Rhea" id="RHEA-COMP:15087"/>
        <dbReference type="ChEBI" id="CHEBI:15378"/>
        <dbReference type="ChEBI" id="CHEBI:17154"/>
        <dbReference type="ChEBI" id="CHEBI:29965"/>
        <dbReference type="ChEBI" id="CHEBI:57540"/>
        <dbReference type="ChEBI" id="CHEBI:142554"/>
        <dbReference type="EC" id="2.4.2.31"/>
    </reaction>
</comment>
<evidence type="ECO:0000256" key="2">
    <source>
        <dbReference type="ARBA" id="ARBA00009558"/>
    </source>
</evidence>
<dbReference type="GO" id="GO:0016779">
    <property type="term" value="F:nucleotidyltransferase activity"/>
    <property type="evidence" value="ECO:0007669"/>
    <property type="project" value="UniProtKB-KW"/>
</dbReference>
<evidence type="ECO:0000256" key="7">
    <source>
        <dbReference type="ARBA" id="ARBA00022695"/>
    </source>
</evidence>
<reference evidence="12 13" key="1">
    <citation type="submission" date="2024-04" db="EMBL/GenBank/DDBJ databases">
        <authorList>
            <person name="Waldvogel A.-M."/>
            <person name="Schoenle A."/>
        </authorList>
    </citation>
    <scope>NUCLEOTIDE SEQUENCE [LARGE SCALE GENOMIC DNA]</scope>
</reference>
<comment type="similarity">
    <text evidence="2 11">Belongs to the Arg-specific ADP-ribosyltransferase family.</text>
</comment>
<keyword evidence="13" id="KW-1185">Reference proteome</keyword>
<dbReference type="GO" id="GO:0003950">
    <property type="term" value="F:NAD+ poly-ADP-ribosyltransferase activity"/>
    <property type="evidence" value="ECO:0007669"/>
    <property type="project" value="TreeGrafter"/>
</dbReference>
<keyword evidence="8 11" id="KW-0521">NADP</keyword>
<dbReference type="Pfam" id="PF01129">
    <property type="entry name" value="ART"/>
    <property type="match status" value="3"/>
</dbReference>
<dbReference type="PROSITE" id="PS51996">
    <property type="entry name" value="TR_MART"/>
    <property type="match status" value="1"/>
</dbReference>